<name>A0ABR1XG47_9PEZI</name>
<organism evidence="2 3">
    <name type="scientific">Phyllosticta citrichinensis</name>
    <dbReference type="NCBI Taxonomy" id="1130410"/>
    <lineage>
        <taxon>Eukaryota</taxon>
        <taxon>Fungi</taxon>
        <taxon>Dikarya</taxon>
        <taxon>Ascomycota</taxon>
        <taxon>Pezizomycotina</taxon>
        <taxon>Dothideomycetes</taxon>
        <taxon>Dothideomycetes incertae sedis</taxon>
        <taxon>Botryosphaeriales</taxon>
        <taxon>Phyllostictaceae</taxon>
        <taxon>Phyllosticta</taxon>
    </lineage>
</organism>
<accession>A0ABR1XG47</accession>
<proteinExistence type="predicted"/>
<feature type="region of interest" description="Disordered" evidence="1">
    <location>
        <begin position="65"/>
        <end position="126"/>
    </location>
</feature>
<protein>
    <submittedName>
        <fullName evidence="2">Uncharacterized protein</fullName>
    </submittedName>
</protein>
<feature type="compositionally biased region" description="Polar residues" evidence="1">
    <location>
        <begin position="65"/>
        <end position="87"/>
    </location>
</feature>
<evidence type="ECO:0000313" key="3">
    <source>
        <dbReference type="Proteomes" id="UP001456524"/>
    </source>
</evidence>
<comment type="caution">
    <text evidence="2">The sequence shown here is derived from an EMBL/GenBank/DDBJ whole genome shotgun (WGS) entry which is preliminary data.</text>
</comment>
<gene>
    <name evidence="2" type="ORF">IWX90DRAFT_495788</name>
</gene>
<reference evidence="2 3" key="1">
    <citation type="journal article" date="2022" name="G3 (Bethesda)">
        <title>Enemy or ally: a genomic approach to elucidate the lifestyle of Phyllosticta citrichinaensis.</title>
        <authorList>
            <person name="Buijs V.A."/>
            <person name="Groenewald J.Z."/>
            <person name="Haridas S."/>
            <person name="LaButti K.M."/>
            <person name="Lipzen A."/>
            <person name="Martin F.M."/>
            <person name="Barry K."/>
            <person name="Grigoriev I.V."/>
            <person name="Crous P.W."/>
            <person name="Seidl M.F."/>
        </authorList>
    </citation>
    <scope>NUCLEOTIDE SEQUENCE [LARGE SCALE GENOMIC DNA]</scope>
    <source>
        <strain evidence="2 3">CBS 129764</strain>
    </source>
</reference>
<evidence type="ECO:0000256" key="1">
    <source>
        <dbReference type="SAM" id="MobiDB-lite"/>
    </source>
</evidence>
<keyword evidence="3" id="KW-1185">Reference proteome</keyword>
<dbReference type="Proteomes" id="UP001456524">
    <property type="component" value="Unassembled WGS sequence"/>
</dbReference>
<sequence>MVRWCRFGSVATKPLIASSLTAKSLGCFSKSSSPCSRISRRLIAVFQPICGKPFGPCSTLHLQTPGISQPSSVHPARSTRNQASKSQETAHPRSNECPQNVRNRGAQKEGAPPSSTHATFTCGKLQDPSSFHRPDGPCGAGLDVGRYPHNWSRSSSGNFSRRGIGRGREGCGGVVLEDMAAGHGGCCTELMGGRQLDHLPKTQRAQRLASLPICQQKLSINIERRRFDWPMWKSGALALRHCVVRGTSAAQKEVFQCGTRHSHAAEMNASCELPVPCPPQQVV</sequence>
<evidence type="ECO:0000313" key="2">
    <source>
        <dbReference type="EMBL" id="KAK8153184.1"/>
    </source>
</evidence>
<dbReference type="EMBL" id="JBBWUH010000013">
    <property type="protein sequence ID" value="KAK8153184.1"/>
    <property type="molecule type" value="Genomic_DNA"/>
</dbReference>